<keyword evidence="1" id="KW-1133">Transmembrane helix</keyword>
<proteinExistence type="predicted"/>
<protein>
    <submittedName>
        <fullName evidence="2">Uncharacterized protein</fullName>
    </submittedName>
</protein>
<organism evidence="2 3">
    <name type="scientific">Rubritalea squalenifaciens DSM 18772</name>
    <dbReference type="NCBI Taxonomy" id="1123071"/>
    <lineage>
        <taxon>Bacteria</taxon>
        <taxon>Pseudomonadati</taxon>
        <taxon>Verrucomicrobiota</taxon>
        <taxon>Verrucomicrobiia</taxon>
        <taxon>Verrucomicrobiales</taxon>
        <taxon>Rubritaleaceae</taxon>
        <taxon>Rubritalea</taxon>
    </lineage>
</organism>
<dbReference type="STRING" id="1123071.SAMN02745181_3029"/>
<name>A0A1M6NZM7_9BACT</name>
<sequence>MVNKINRRELLKKAAFAVPGVFALNSCGTLLYPERKGRRGGRVDPAVIVMDGLLCLVFLLPGVVAFAVDFSTGAIYTGGHASLQKHDVQGTSEDDYNAVLAKATGRDIKLSDSTLRVSQKEGVLTASDLHVAKNGVGKIPRLVKDSDGHIIRCEAV</sequence>
<accession>A0A1M6NZM7</accession>
<gene>
    <name evidence="2" type="ORF">SAMN02745181_3029</name>
</gene>
<keyword evidence="1" id="KW-0472">Membrane</keyword>
<evidence type="ECO:0000313" key="3">
    <source>
        <dbReference type="Proteomes" id="UP000184510"/>
    </source>
</evidence>
<dbReference type="EMBL" id="FQYR01000005">
    <property type="protein sequence ID" value="SHK01175.1"/>
    <property type="molecule type" value="Genomic_DNA"/>
</dbReference>
<dbReference type="AlphaFoldDB" id="A0A1M6NZM7"/>
<keyword evidence="1" id="KW-0812">Transmembrane</keyword>
<dbReference type="RefSeq" id="WP_200797135.1">
    <property type="nucleotide sequence ID" value="NZ_FQYR01000005.1"/>
</dbReference>
<reference evidence="2 3" key="1">
    <citation type="submission" date="2016-11" db="EMBL/GenBank/DDBJ databases">
        <authorList>
            <person name="Jaros S."/>
            <person name="Januszkiewicz K."/>
            <person name="Wedrychowicz H."/>
        </authorList>
    </citation>
    <scope>NUCLEOTIDE SEQUENCE [LARGE SCALE GENOMIC DNA]</scope>
    <source>
        <strain evidence="2 3">DSM 18772</strain>
    </source>
</reference>
<dbReference type="InParanoid" id="A0A1M6NZM7"/>
<keyword evidence="3" id="KW-1185">Reference proteome</keyword>
<evidence type="ECO:0000256" key="1">
    <source>
        <dbReference type="SAM" id="Phobius"/>
    </source>
</evidence>
<evidence type="ECO:0000313" key="2">
    <source>
        <dbReference type="EMBL" id="SHK01175.1"/>
    </source>
</evidence>
<dbReference type="Proteomes" id="UP000184510">
    <property type="component" value="Unassembled WGS sequence"/>
</dbReference>
<feature type="transmembrane region" description="Helical" evidence="1">
    <location>
        <begin position="45"/>
        <end position="68"/>
    </location>
</feature>